<dbReference type="InterPro" id="IPR023213">
    <property type="entry name" value="CAT-like_dom_sf"/>
</dbReference>
<reference evidence="1 2" key="1">
    <citation type="submission" date="2019-02" db="EMBL/GenBank/DDBJ databases">
        <title>Deep-cultivation of Planctomycetes and their phenomic and genomic characterization uncovers novel biology.</title>
        <authorList>
            <person name="Wiegand S."/>
            <person name="Jogler M."/>
            <person name="Boedeker C."/>
            <person name="Pinto D."/>
            <person name="Vollmers J."/>
            <person name="Rivas-Marin E."/>
            <person name="Kohn T."/>
            <person name="Peeters S.H."/>
            <person name="Heuer A."/>
            <person name="Rast P."/>
            <person name="Oberbeckmann S."/>
            <person name="Bunk B."/>
            <person name="Jeske O."/>
            <person name="Meyerdierks A."/>
            <person name="Storesund J.E."/>
            <person name="Kallscheuer N."/>
            <person name="Luecker S."/>
            <person name="Lage O.M."/>
            <person name="Pohl T."/>
            <person name="Merkel B.J."/>
            <person name="Hornburger P."/>
            <person name="Mueller R.-W."/>
            <person name="Bruemmer F."/>
            <person name="Labrenz M."/>
            <person name="Spormann A.M."/>
            <person name="Op Den Camp H."/>
            <person name="Overmann J."/>
            <person name="Amann R."/>
            <person name="Jetten M.S.M."/>
            <person name="Mascher T."/>
            <person name="Medema M.H."/>
            <person name="Devos D.P."/>
            <person name="Kaster A.-K."/>
            <person name="Ovreas L."/>
            <person name="Rohde M."/>
            <person name="Galperin M.Y."/>
            <person name="Jogler C."/>
        </authorList>
    </citation>
    <scope>NUCLEOTIDE SEQUENCE [LARGE SCALE GENOMIC DNA]</scope>
    <source>
        <strain evidence="1 2">Poly41</strain>
    </source>
</reference>
<protein>
    <submittedName>
        <fullName evidence="1">Condensation domain protein</fullName>
    </submittedName>
</protein>
<proteinExistence type="predicted"/>
<evidence type="ECO:0000313" key="1">
    <source>
        <dbReference type="EMBL" id="TWU32625.1"/>
    </source>
</evidence>
<sequence>MKGRRCHWVRSPLGLKYRLDYSGPVPWNPRKNVVLRIVPQFFNYARLLPLMECHMIADSDIEPETASSSAATPTMEDLYNRGRLLPLYLCPFETFLRADSHADYPMAFVVVMRFTGQLKKQEFLTALKGSMDRHRILQCVVGKGKKDRLSWIHKKDLEVEVVWLRDGETIQCRPEFDDSKEAGVRVWVDQGEEQVEVTFYFNHVSVDGVGAHIFIGDLFAIYANEVNGPGTAQLGELDPSLLKNRGYRQRYANLENTHSRTAWGSIKYGIKTALLARSQPLGIPKPDDSAPQSSIPYLRVFEETLSCDEHKKLRDVAIQFGATVNDILSAESFKLFCDWNLQSKPRSHKRAFRIVLPTNLRGRGDDLMPAVNMTSYTFLIRKPDQCNDRITLLKSVREETAKIKNKALGTEFIEAVSRAASTRWVLPLATKLRARLGTIVLTNVGDPTRRYTCRIPRKKGALIAGNLELDACYGCPPLRKHTRATIAITTYKRKLTVSLRCDPSLYKQEHAEKMLRMFMDGLRSWIE</sequence>
<dbReference type="EMBL" id="SJPV01000012">
    <property type="protein sequence ID" value="TWU32625.1"/>
    <property type="molecule type" value="Genomic_DNA"/>
</dbReference>
<dbReference type="Gene3D" id="3.30.559.10">
    <property type="entry name" value="Chloramphenicol acetyltransferase-like domain"/>
    <property type="match status" value="1"/>
</dbReference>
<evidence type="ECO:0000313" key="2">
    <source>
        <dbReference type="Proteomes" id="UP000319143"/>
    </source>
</evidence>
<accession>A0A5C6D917</accession>
<dbReference type="OrthoDB" id="232867at2"/>
<comment type="caution">
    <text evidence="1">The sequence shown here is derived from an EMBL/GenBank/DDBJ whole genome shotgun (WGS) entry which is preliminary data.</text>
</comment>
<dbReference type="AlphaFoldDB" id="A0A5C6D917"/>
<organism evidence="1 2">
    <name type="scientific">Novipirellula artificiosorum</name>
    <dbReference type="NCBI Taxonomy" id="2528016"/>
    <lineage>
        <taxon>Bacteria</taxon>
        <taxon>Pseudomonadati</taxon>
        <taxon>Planctomycetota</taxon>
        <taxon>Planctomycetia</taxon>
        <taxon>Pirellulales</taxon>
        <taxon>Pirellulaceae</taxon>
        <taxon>Novipirellula</taxon>
    </lineage>
</organism>
<dbReference type="Gene3D" id="3.30.559.30">
    <property type="entry name" value="Nonribosomal peptide synthetase, condensation domain"/>
    <property type="match status" value="1"/>
</dbReference>
<dbReference type="SUPFAM" id="SSF52777">
    <property type="entry name" value="CoA-dependent acyltransferases"/>
    <property type="match status" value="1"/>
</dbReference>
<keyword evidence="2" id="KW-1185">Reference proteome</keyword>
<name>A0A5C6D917_9BACT</name>
<dbReference type="Proteomes" id="UP000319143">
    <property type="component" value="Unassembled WGS sequence"/>
</dbReference>
<gene>
    <name evidence="1" type="ORF">Poly41_56030</name>
</gene>